<feature type="domain" description="PPE-PPW subfamily C-terminal" evidence="2">
    <location>
        <begin position="93"/>
        <end position="137"/>
    </location>
</feature>
<feature type="non-terminal residue" evidence="3">
    <location>
        <position position="1"/>
    </location>
</feature>
<accession>A0ABU5YUB0</accession>
<feature type="region of interest" description="Disordered" evidence="1">
    <location>
        <begin position="28"/>
        <end position="70"/>
    </location>
</feature>
<name>A0ABU5YUB0_9MYCO</name>
<dbReference type="Proteomes" id="UP001299046">
    <property type="component" value="Unassembled WGS sequence"/>
</dbReference>
<evidence type="ECO:0000259" key="2">
    <source>
        <dbReference type="Pfam" id="PF18878"/>
    </source>
</evidence>
<evidence type="ECO:0000313" key="4">
    <source>
        <dbReference type="Proteomes" id="UP001299046"/>
    </source>
</evidence>
<protein>
    <recommendedName>
        <fullName evidence="2">PPE-PPW subfamily C-terminal domain-containing protein</fullName>
    </recommendedName>
</protein>
<evidence type="ECO:0000313" key="3">
    <source>
        <dbReference type="EMBL" id="MEB3052313.1"/>
    </source>
</evidence>
<dbReference type="EMBL" id="JAYJJT010000042">
    <property type="protein sequence ID" value="MEB3052313.1"/>
    <property type="molecule type" value="Genomic_DNA"/>
</dbReference>
<dbReference type="Pfam" id="PF18878">
    <property type="entry name" value="PPE-PPW"/>
    <property type="match status" value="1"/>
</dbReference>
<comment type="caution">
    <text evidence="3">The sequence shown here is derived from an EMBL/GenBank/DDBJ whole genome shotgun (WGS) entry which is preliminary data.</text>
</comment>
<proteinExistence type="predicted"/>
<organism evidence="3 4">
    <name type="scientific">[Mycobacterium] zoologicum</name>
    <dbReference type="NCBI Taxonomy" id="2872311"/>
    <lineage>
        <taxon>Bacteria</taxon>
        <taxon>Bacillati</taxon>
        <taxon>Actinomycetota</taxon>
        <taxon>Actinomycetes</taxon>
        <taxon>Mycobacteriales</taxon>
        <taxon>Mycobacteriaceae</taxon>
        <taxon>Mycolicibacter</taxon>
    </lineage>
</organism>
<sequence length="143" mass="14672">PPPTPAGPPSVTMPAYMYMVGGMDMGARRASGTSARKKAARKLDSAAADVAEPAEEVAPQRRRRKTKVGMLGRGHEYMDLDQDLAPEPVGVSASARGAGGFAGSTHRVAGARPAGLTALADDGFGGGAVSPMMPNTWPGDEPR</sequence>
<gene>
    <name evidence="3" type="ORF">KV112_21715</name>
</gene>
<keyword evidence="4" id="KW-1185">Reference proteome</keyword>
<evidence type="ECO:0000256" key="1">
    <source>
        <dbReference type="SAM" id="MobiDB-lite"/>
    </source>
</evidence>
<reference evidence="3 4" key="1">
    <citation type="submission" date="2023-12" db="EMBL/GenBank/DDBJ databases">
        <title>Description of new species of Mycobacterium terrae complex isolated from sewage at the Sao Paulo Zoological Park Foundation in Brazil.</title>
        <authorList>
            <person name="Romagnoli C.L."/>
            <person name="Conceicao E.C."/>
            <person name="Machado E."/>
            <person name="Barreto L.B.P.F."/>
            <person name="Sharma A."/>
            <person name="Silva N.M."/>
            <person name="Marques L.E."/>
            <person name="Juliana M.A."/>
            <person name="Lourenco M.C.S."/>
            <person name="Digiampietri L.A."/>
            <person name="Suffys P.N."/>
            <person name="Viana-Niero C."/>
        </authorList>
    </citation>
    <scope>NUCLEOTIDE SEQUENCE [LARGE SCALE GENOMIC DNA]</scope>
    <source>
        <strain evidence="3 4">MYC123</strain>
    </source>
</reference>
<dbReference type="InterPro" id="IPR043641">
    <property type="entry name" value="PPE-PPW_C"/>
</dbReference>